<name>A0A498K7I6_MALDO</name>
<evidence type="ECO:0000313" key="4">
    <source>
        <dbReference type="Proteomes" id="UP000290289"/>
    </source>
</evidence>
<sequence length="740" mass="80255">MASTPAANPTVHGGDNADGSYFQKTVCLHDWWLIIAENDVGGKGLAVAGVTSIENEARRVFSSAPISKRFDIFTLETVDGICVAIKGFINEQKTIENGFPSEVFSHFVFGFPPHWEQCVVKFFGGDSSIAGAGPESTSHSGKLAAPPGRVDAGTESSAPTAVHFDLEEPPHEQLSSEDRHDVEVAKQSSKRFINVAVDDTKVDDMPKHAAEEETGRANFGSGDFQSIGRPTNLESNQKKPVSRCFMKNKITKSSVASEAIENLDGASVATTQSGEKVDISEEDPRLSLGELFRSLSNLLRSKGKEKQMLESGLNCERNTVGSVPVPAVSKTASNTLENDNYKGKGRSMSHPSASEFQEPSTVDSVPAIAKTVSCSQNGNCEVGGRSMSCPSDPELEEPTTLDSVPAVSKTLSNTSQNDNCEVGGGSMSRPSDPELQEPTIVDFIPTVPKTLGDTSKNDYCEVGGRSMSQPSDSELQEPNSGNVVKRLDFDCLEDLEPTGIGKQGLTAQVGEGAVDAITENTSRKKTRRRTTNIVVGEGRIDAKTENTPRKMSKRKTTNIVVGEGRIDTKTENTSRKKSKRKTANIAVGEGKTDAKKENTPRKKAKRKTTIDAAETPTPVENKKVSIISPESLNLKRSRTGRLLLPTMEFWRNQAAVYDLDRNITGIQDDRPVVTPSRGLQQIWVSEKQNTMIENLNTGYRLEQESQGVWGVLKAKRHVSVIFTGILTRMGEIRGCKLMSS</sequence>
<protein>
    <recommendedName>
        <fullName evidence="2">SANTA domain-containing protein</fullName>
    </recommendedName>
</protein>
<dbReference type="EMBL" id="RDQH01000330">
    <property type="protein sequence ID" value="RXI02264.1"/>
    <property type="molecule type" value="Genomic_DNA"/>
</dbReference>
<dbReference type="InterPro" id="IPR015216">
    <property type="entry name" value="SANTA"/>
</dbReference>
<accession>A0A498K7I6</accession>
<keyword evidence="4" id="KW-1185">Reference proteome</keyword>
<dbReference type="PANTHER" id="PTHR35311">
    <property type="entry name" value="KINETOCHORE-ASSOCIATED PROTEIN KNL-2 HOMOLOG"/>
    <property type="match status" value="1"/>
</dbReference>
<feature type="region of interest" description="Disordered" evidence="1">
    <location>
        <begin position="382"/>
        <end position="439"/>
    </location>
</feature>
<gene>
    <name evidence="3" type="ORF">DVH24_026794</name>
</gene>
<evidence type="ECO:0000259" key="2">
    <source>
        <dbReference type="Pfam" id="PF09133"/>
    </source>
</evidence>
<feature type="domain" description="SANTA" evidence="2">
    <location>
        <begin position="26"/>
        <end position="117"/>
    </location>
</feature>
<dbReference type="STRING" id="3750.A0A498K7I6"/>
<dbReference type="Proteomes" id="UP000290289">
    <property type="component" value="Chromosome 4"/>
</dbReference>
<feature type="region of interest" description="Disordered" evidence="1">
    <location>
        <begin position="335"/>
        <end position="363"/>
    </location>
</feature>
<proteinExistence type="predicted"/>
<feature type="region of interest" description="Disordered" evidence="1">
    <location>
        <begin position="569"/>
        <end position="611"/>
    </location>
</feature>
<comment type="caution">
    <text evidence="3">The sequence shown here is derived from an EMBL/GenBank/DDBJ whole genome shotgun (WGS) entry which is preliminary data.</text>
</comment>
<dbReference type="Pfam" id="PF09133">
    <property type="entry name" value="SANTA"/>
    <property type="match status" value="1"/>
</dbReference>
<evidence type="ECO:0000256" key="1">
    <source>
        <dbReference type="SAM" id="MobiDB-lite"/>
    </source>
</evidence>
<dbReference type="InterPro" id="IPR053090">
    <property type="entry name" value="Centromere_KNL-2_homolog"/>
</dbReference>
<feature type="compositionally biased region" description="Basic and acidic residues" evidence="1">
    <location>
        <begin position="590"/>
        <end position="600"/>
    </location>
</feature>
<dbReference type="PANTHER" id="PTHR35311:SF9">
    <property type="entry name" value="KINETOCHORE-ASSOCIATED PROTEIN KNL-2 HOMOLOG"/>
    <property type="match status" value="1"/>
</dbReference>
<feature type="region of interest" description="Disordered" evidence="1">
    <location>
        <begin position="211"/>
        <end position="239"/>
    </location>
</feature>
<evidence type="ECO:0000313" key="3">
    <source>
        <dbReference type="EMBL" id="RXI02264.1"/>
    </source>
</evidence>
<dbReference type="AlphaFoldDB" id="A0A498K7I6"/>
<feature type="region of interest" description="Disordered" evidence="1">
    <location>
        <begin position="133"/>
        <end position="158"/>
    </location>
</feature>
<feature type="compositionally biased region" description="Polar residues" evidence="1">
    <location>
        <begin position="409"/>
        <end position="419"/>
    </location>
</feature>
<feature type="compositionally biased region" description="Polar residues" evidence="1">
    <location>
        <begin position="349"/>
        <end position="363"/>
    </location>
</feature>
<organism evidence="3 4">
    <name type="scientific">Malus domestica</name>
    <name type="common">Apple</name>
    <name type="synonym">Pyrus malus</name>
    <dbReference type="NCBI Taxonomy" id="3750"/>
    <lineage>
        <taxon>Eukaryota</taxon>
        <taxon>Viridiplantae</taxon>
        <taxon>Streptophyta</taxon>
        <taxon>Embryophyta</taxon>
        <taxon>Tracheophyta</taxon>
        <taxon>Spermatophyta</taxon>
        <taxon>Magnoliopsida</taxon>
        <taxon>eudicotyledons</taxon>
        <taxon>Gunneridae</taxon>
        <taxon>Pentapetalae</taxon>
        <taxon>rosids</taxon>
        <taxon>fabids</taxon>
        <taxon>Rosales</taxon>
        <taxon>Rosaceae</taxon>
        <taxon>Amygdaloideae</taxon>
        <taxon>Maleae</taxon>
        <taxon>Malus</taxon>
    </lineage>
</organism>
<reference evidence="3 4" key="1">
    <citation type="submission" date="2018-10" db="EMBL/GenBank/DDBJ databases">
        <title>A high-quality apple genome assembly.</title>
        <authorList>
            <person name="Hu J."/>
        </authorList>
    </citation>
    <scope>NUCLEOTIDE SEQUENCE [LARGE SCALE GENOMIC DNA]</scope>
    <source>
        <strain evidence="4">cv. HFTH1</strain>
        <tissue evidence="3">Young leaf</tissue>
    </source>
</reference>
<feature type="compositionally biased region" description="Polar residues" evidence="1">
    <location>
        <begin position="228"/>
        <end position="239"/>
    </location>
</feature>